<evidence type="ECO:0000313" key="7">
    <source>
        <dbReference type="EMBL" id="MDR6892414.1"/>
    </source>
</evidence>
<dbReference type="InterPro" id="IPR050771">
    <property type="entry name" value="Alpha-ketoacid_DH_E1_comp"/>
</dbReference>
<evidence type="ECO:0000256" key="3">
    <source>
        <dbReference type="ARBA" id="ARBA00023052"/>
    </source>
</evidence>
<proteinExistence type="inferred from homology"/>
<evidence type="ECO:0000256" key="2">
    <source>
        <dbReference type="ARBA" id="ARBA00023002"/>
    </source>
</evidence>
<dbReference type="GO" id="GO:0009083">
    <property type="term" value="P:branched-chain amino acid catabolic process"/>
    <property type="evidence" value="ECO:0007669"/>
    <property type="project" value="TreeGrafter"/>
</dbReference>
<feature type="region of interest" description="Disordered" evidence="5">
    <location>
        <begin position="1"/>
        <end position="53"/>
    </location>
</feature>
<sequence length="448" mass="48019">MTENTEQAGARGPQARSEDARPMGEDTRPTGEGTPTAGRSAAPAGHETRPAVDGAQPAWKVFGISAEEYLLPARGPISMIAPDGTLRAAEEQGAQPGHEYPAPGDERLLEAYEALVVGRRVNDQNSALVRQGRMAVYPSSHGQEACQVAAALCLGEDDWMFPTYRDSVAVMTRGISPAETMTLFRGDWHGGYDPTAYKVGIQSTPLTTQLLHAVGVAHANRLKGEPGVVLAMCGDGATSEGDFHEALNFAAVYRLPVIFFVQNNQYAISVPLKAQTAAPSLAHKAVGYGMAGEQVDGNDLVATLAVLDRAVSLCRAGQGPLLVEAHTYRMQAHTNADDATRYRDESEVQAWAPKDPLLRARAHLTERGLLDEAAEARIASHAEVVATRLREAMNTDVRPDPGDLFRWVYAQQTPQLREQAAFLEEELSRDGDDAAGAASTTTRTGVQA</sequence>
<dbReference type="SUPFAM" id="SSF52518">
    <property type="entry name" value="Thiamin diphosphate-binding fold (THDP-binding)"/>
    <property type="match status" value="1"/>
</dbReference>
<evidence type="ECO:0000256" key="5">
    <source>
        <dbReference type="SAM" id="MobiDB-lite"/>
    </source>
</evidence>
<name>A0AAE3YHU5_9MICC</name>
<dbReference type="InterPro" id="IPR001017">
    <property type="entry name" value="DH_E1"/>
</dbReference>
<keyword evidence="2 4" id="KW-0560">Oxidoreductase</keyword>
<evidence type="ECO:0000256" key="4">
    <source>
        <dbReference type="RuleBase" id="RU365014"/>
    </source>
</evidence>
<evidence type="ECO:0000313" key="8">
    <source>
        <dbReference type="Proteomes" id="UP001247307"/>
    </source>
</evidence>
<dbReference type="Proteomes" id="UP001247307">
    <property type="component" value="Unassembled WGS sequence"/>
</dbReference>
<evidence type="ECO:0000259" key="6">
    <source>
        <dbReference type="Pfam" id="PF00676"/>
    </source>
</evidence>
<dbReference type="Gene3D" id="3.40.50.970">
    <property type="match status" value="1"/>
</dbReference>
<evidence type="ECO:0000256" key="1">
    <source>
        <dbReference type="ARBA" id="ARBA00001964"/>
    </source>
</evidence>
<dbReference type="EMBL" id="JAVDUI010000001">
    <property type="protein sequence ID" value="MDR6892414.1"/>
    <property type="molecule type" value="Genomic_DNA"/>
</dbReference>
<comment type="function">
    <text evidence="4">The branched-chain alpha-keto dehydrogenase complex catalyzes the overall conversion of alpha-keto acids to acyl-CoA and CO(2). It contains multiple copies of three enzymatic components: branched-chain alpha-keto acid decarboxylase (E1), lipoamide acyltransferase (E2) and lipoamide dehydrogenase (E3).</text>
</comment>
<dbReference type="PANTHER" id="PTHR43380">
    <property type="entry name" value="2-OXOISOVALERATE DEHYDROGENASE SUBUNIT ALPHA, MITOCHONDRIAL"/>
    <property type="match status" value="1"/>
</dbReference>
<protein>
    <recommendedName>
        <fullName evidence="4">2-oxoisovalerate dehydrogenase subunit alpha</fullName>
        <ecNumber evidence="4">1.2.4.4</ecNumber>
    </recommendedName>
    <alternativeName>
        <fullName evidence="4">Branched-chain alpha-keto acid dehydrogenase E1 component alpha chain</fullName>
    </alternativeName>
</protein>
<dbReference type="GO" id="GO:0003863">
    <property type="term" value="F:branched-chain 2-oxo acid dehydrogenase activity"/>
    <property type="evidence" value="ECO:0007669"/>
    <property type="project" value="UniProtKB-EC"/>
</dbReference>
<reference evidence="7" key="1">
    <citation type="submission" date="2023-07" db="EMBL/GenBank/DDBJ databases">
        <title>Sequencing the genomes of 1000 actinobacteria strains.</title>
        <authorList>
            <person name="Klenk H.-P."/>
        </authorList>
    </citation>
    <scope>NUCLEOTIDE SEQUENCE</scope>
    <source>
        <strain evidence="7">DSM 13988</strain>
    </source>
</reference>
<comment type="catalytic activity">
    <reaction evidence="4">
        <text>N(6)-[(R)-lipoyl]-L-lysyl-[protein] + 3-methyl-2-oxobutanoate + H(+) = N(6)-[(R)-S(8)-2-methylpropanoyldihydrolipoyl]-L-lysyl-[protein] + CO2</text>
        <dbReference type="Rhea" id="RHEA:13457"/>
        <dbReference type="Rhea" id="RHEA-COMP:10474"/>
        <dbReference type="Rhea" id="RHEA-COMP:10497"/>
        <dbReference type="ChEBI" id="CHEBI:11851"/>
        <dbReference type="ChEBI" id="CHEBI:15378"/>
        <dbReference type="ChEBI" id="CHEBI:16526"/>
        <dbReference type="ChEBI" id="CHEBI:83099"/>
        <dbReference type="ChEBI" id="CHEBI:83142"/>
        <dbReference type="EC" id="1.2.4.4"/>
    </reaction>
</comment>
<organism evidence="7 8">
    <name type="scientific">Falsarthrobacter nasiphocae</name>
    <dbReference type="NCBI Taxonomy" id="189863"/>
    <lineage>
        <taxon>Bacteria</taxon>
        <taxon>Bacillati</taxon>
        <taxon>Actinomycetota</taxon>
        <taxon>Actinomycetes</taxon>
        <taxon>Micrococcales</taxon>
        <taxon>Micrococcaceae</taxon>
        <taxon>Falsarthrobacter</taxon>
    </lineage>
</organism>
<comment type="caution">
    <text evidence="7">The sequence shown here is derived from an EMBL/GenBank/DDBJ whole genome shotgun (WGS) entry which is preliminary data.</text>
</comment>
<dbReference type="EC" id="1.2.4.4" evidence="4"/>
<keyword evidence="3 4" id="KW-0786">Thiamine pyrophosphate</keyword>
<feature type="domain" description="Dehydrogenase E1 component" evidence="6">
    <location>
        <begin position="116"/>
        <end position="382"/>
    </location>
</feature>
<feature type="region of interest" description="Disordered" evidence="5">
    <location>
        <begin position="426"/>
        <end position="448"/>
    </location>
</feature>
<dbReference type="CDD" id="cd02000">
    <property type="entry name" value="TPP_E1_PDC_ADC_BCADC"/>
    <property type="match status" value="1"/>
</dbReference>
<accession>A0AAE3YHU5</accession>
<dbReference type="InterPro" id="IPR029061">
    <property type="entry name" value="THDP-binding"/>
</dbReference>
<dbReference type="GO" id="GO:0000287">
    <property type="term" value="F:magnesium ion binding"/>
    <property type="evidence" value="ECO:0007669"/>
    <property type="project" value="UniProtKB-ARBA"/>
</dbReference>
<gene>
    <name evidence="7" type="ORF">J2S35_001354</name>
</gene>
<comment type="cofactor">
    <cofactor evidence="1 4">
        <name>thiamine diphosphate</name>
        <dbReference type="ChEBI" id="CHEBI:58937"/>
    </cofactor>
</comment>
<keyword evidence="8" id="KW-1185">Reference proteome</keyword>
<dbReference type="AlphaFoldDB" id="A0AAE3YHU5"/>
<keyword evidence="7" id="KW-0670">Pyruvate</keyword>
<feature type="compositionally biased region" description="Low complexity" evidence="5">
    <location>
        <begin position="434"/>
        <end position="448"/>
    </location>
</feature>
<dbReference type="PANTHER" id="PTHR43380:SF1">
    <property type="entry name" value="2-OXOISOVALERATE DEHYDROGENASE SUBUNIT ALPHA, MITOCHONDRIAL"/>
    <property type="match status" value="1"/>
</dbReference>
<dbReference type="Pfam" id="PF00676">
    <property type="entry name" value="E1_dh"/>
    <property type="match status" value="1"/>
</dbReference>
<feature type="compositionally biased region" description="Basic and acidic residues" evidence="5">
    <location>
        <begin position="16"/>
        <end position="29"/>
    </location>
</feature>
<comment type="similarity">
    <text evidence="4">Belongs to the BCKDHA family.</text>
</comment>